<organism evidence="6 7">
    <name type="scientific">Armatimonas rosea</name>
    <dbReference type="NCBI Taxonomy" id="685828"/>
    <lineage>
        <taxon>Bacteria</taxon>
        <taxon>Bacillati</taxon>
        <taxon>Armatimonadota</taxon>
        <taxon>Armatimonadia</taxon>
        <taxon>Armatimonadales</taxon>
        <taxon>Armatimonadaceae</taxon>
        <taxon>Armatimonas</taxon>
    </lineage>
</organism>
<evidence type="ECO:0000259" key="4">
    <source>
        <dbReference type="Pfam" id="PF00465"/>
    </source>
</evidence>
<dbReference type="InterPro" id="IPR001670">
    <property type="entry name" value="ADH_Fe/GldA"/>
</dbReference>
<dbReference type="PROSITE" id="PS00913">
    <property type="entry name" value="ADH_IRON_1"/>
    <property type="match status" value="1"/>
</dbReference>
<dbReference type="GO" id="GO:0046872">
    <property type="term" value="F:metal ion binding"/>
    <property type="evidence" value="ECO:0007669"/>
    <property type="project" value="InterPro"/>
</dbReference>
<dbReference type="InterPro" id="IPR039697">
    <property type="entry name" value="Alcohol_dehydrogenase_Fe"/>
</dbReference>
<dbReference type="Gene3D" id="1.20.1090.10">
    <property type="entry name" value="Dehydroquinate synthase-like - alpha domain"/>
    <property type="match status" value="1"/>
</dbReference>
<dbReference type="Gene3D" id="3.40.50.1970">
    <property type="match status" value="1"/>
</dbReference>
<dbReference type="GO" id="GO:0004022">
    <property type="term" value="F:alcohol dehydrogenase (NAD+) activity"/>
    <property type="evidence" value="ECO:0007669"/>
    <property type="project" value="TreeGrafter"/>
</dbReference>
<accession>A0A7W9W814</accession>
<comment type="similarity">
    <text evidence="1">Belongs to the iron-containing alcohol dehydrogenase family.</text>
</comment>
<dbReference type="RefSeq" id="WP_184200984.1">
    <property type="nucleotide sequence ID" value="NZ_JACHGW010000004.1"/>
</dbReference>
<evidence type="ECO:0000256" key="2">
    <source>
        <dbReference type="ARBA" id="ARBA00023002"/>
    </source>
</evidence>
<evidence type="ECO:0000256" key="1">
    <source>
        <dbReference type="ARBA" id="ARBA00007358"/>
    </source>
</evidence>
<dbReference type="FunFam" id="1.20.1090.10:FF:000001">
    <property type="entry name" value="Aldehyde-alcohol dehydrogenase"/>
    <property type="match status" value="1"/>
</dbReference>
<dbReference type="InterPro" id="IPR056798">
    <property type="entry name" value="ADH_Fe_C"/>
</dbReference>
<evidence type="ECO:0000259" key="5">
    <source>
        <dbReference type="Pfam" id="PF25137"/>
    </source>
</evidence>
<dbReference type="Pfam" id="PF00465">
    <property type="entry name" value="Fe-ADH"/>
    <property type="match status" value="1"/>
</dbReference>
<sequence>MHTFTFVTPGKVVCGAGAATDGRLAQEAALLGAKPLLVCGKSLQASGMLEKILATLPGAKVHLGVPPEPSLTDCADAQQAALGCDSIVAIGGGSVLDVAKAAALPGSIYDYFDGKLTVPDERGQALPILAAPTTAGTGSEATWVGVFTDKRGASPKKASIRGGAMLPKTVVLDAALSVSCPPHVTAYSGMDAFVQAVEAYVSRGANPFTDPLALQAAFDIAEWLPSAFRDGESLEARERMLIASYQAGMALNTARLGLVHGIAHPVGARTGAAHGLLCALLLPAVIRFNTGADLDRYSDLAIGIGAPREDLAALAETWLDDFSIPRKLSDLGLQRADLDAVIAETLVSGSTKANPRTVHESDVREVLEACW</sequence>
<evidence type="ECO:0000313" key="6">
    <source>
        <dbReference type="EMBL" id="MBB6052263.1"/>
    </source>
</evidence>
<dbReference type="AlphaFoldDB" id="A0A7W9W814"/>
<dbReference type="Pfam" id="PF25137">
    <property type="entry name" value="ADH_Fe_C"/>
    <property type="match status" value="1"/>
</dbReference>
<dbReference type="InterPro" id="IPR018211">
    <property type="entry name" value="ADH_Fe_CS"/>
</dbReference>
<dbReference type="EMBL" id="JACHGW010000004">
    <property type="protein sequence ID" value="MBB6052263.1"/>
    <property type="molecule type" value="Genomic_DNA"/>
</dbReference>
<evidence type="ECO:0000256" key="3">
    <source>
        <dbReference type="ARBA" id="ARBA00023027"/>
    </source>
</evidence>
<keyword evidence="2" id="KW-0560">Oxidoreductase</keyword>
<feature type="domain" description="Alcohol dehydrogenase iron-type/glycerol dehydrogenase GldA" evidence="4">
    <location>
        <begin position="9"/>
        <end position="173"/>
    </location>
</feature>
<feature type="domain" description="Fe-containing alcohol dehydrogenase-like C-terminal" evidence="5">
    <location>
        <begin position="185"/>
        <end position="370"/>
    </location>
</feature>
<keyword evidence="7" id="KW-1185">Reference proteome</keyword>
<reference evidence="6 7" key="1">
    <citation type="submission" date="2020-08" db="EMBL/GenBank/DDBJ databases">
        <title>Genomic Encyclopedia of Type Strains, Phase IV (KMG-IV): sequencing the most valuable type-strain genomes for metagenomic binning, comparative biology and taxonomic classification.</title>
        <authorList>
            <person name="Goeker M."/>
        </authorList>
    </citation>
    <scope>NUCLEOTIDE SEQUENCE [LARGE SCALE GENOMIC DNA]</scope>
    <source>
        <strain evidence="6 7">DSM 23562</strain>
    </source>
</reference>
<gene>
    <name evidence="6" type="ORF">HNQ39_004084</name>
</gene>
<dbReference type="CDD" id="cd08551">
    <property type="entry name" value="Fe-ADH"/>
    <property type="match status" value="1"/>
</dbReference>
<proteinExistence type="inferred from homology"/>
<dbReference type="SUPFAM" id="SSF56796">
    <property type="entry name" value="Dehydroquinate synthase-like"/>
    <property type="match status" value="1"/>
</dbReference>
<keyword evidence="3" id="KW-0520">NAD</keyword>
<evidence type="ECO:0000313" key="7">
    <source>
        <dbReference type="Proteomes" id="UP000520814"/>
    </source>
</evidence>
<dbReference type="Proteomes" id="UP000520814">
    <property type="component" value="Unassembled WGS sequence"/>
</dbReference>
<comment type="caution">
    <text evidence="6">The sequence shown here is derived from an EMBL/GenBank/DDBJ whole genome shotgun (WGS) entry which is preliminary data.</text>
</comment>
<name>A0A7W9W814_ARMRO</name>
<dbReference type="PANTHER" id="PTHR11496">
    <property type="entry name" value="ALCOHOL DEHYDROGENASE"/>
    <property type="match status" value="1"/>
</dbReference>
<protein>
    <submittedName>
        <fullName evidence="6">Alcohol dehydrogenase class IV</fullName>
    </submittedName>
</protein>
<dbReference type="PANTHER" id="PTHR11496:SF102">
    <property type="entry name" value="ALCOHOL DEHYDROGENASE 4"/>
    <property type="match status" value="1"/>
</dbReference>